<organism evidence="2 3">
    <name type="scientific">Peribacillus psychrosaccharolyticus</name>
    <name type="common">Bacillus psychrosaccharolyticus</name>
    <dbReference type="NCBI Taxonomy" id="1407"/>
    <lineage>
        <taxon>Bacteria</taxon>
        <taxon>Bacillati</taxon>
        <taxon>Bacillota</taxon>
        <taxon>Bacilli</taxon>
        <taxon>Bacillales</taxon>
        <taxon>Bacillaceae</taxon>
        <taxon>Peribacillus</taxon>
    </lineage>
</organism>
<accession>A0A974NMN5</accession>
<dbReference type="EMBL" id="CP068053">
    <property type="protein sequence ID" value="QQT00756.1"/>
    <property type="molecule type" value="Genomic_DNA"/>
</dbReference>
<proteinExistence type="predicted"/>
<evidence type="ECO:0000313" key="2">
    <source>
        <dbReference type="EMBL" id="QQT00756.1"/>
    </source>
</evidence>
<dbReference type="RefSeq" id="WP_040373598.1">
    <property type="nucleotide sequence ID" value="NZ_CP068053.1"/>
</dbReference>
<evidence type="ECO:0000313" key="3">
    <source>
        <dbReference type="Proteomes" id="UP000595254"/>
    </source>
</evidence>
<evidence type="ECO:0000259" key="1">
    <source>
        <dbReference type="Pfam" id="PF13471"/>
    </source>
</evidence>
<dbReference type="AlphaFoldDB" id="A0A974NMN5"/>
<dbReference type="InterPro" id="IPR032708">
    <property type="entry name" value="McjB_C"/>
</dbReference>
<keyword evidence="3" id="KW-1185">Reference proteome</keyword>
<dbReference type="InterPro" id="IPR053521">
    <property type="entry name" value="McjB-like"/>
</dbReference>
<dbReference type="NCBIfam" id="NF033537">
    <property type="entry name" value="lasso_biosyn_B2"/>
    <property type="match status" value="1"/>
</dbReference>
<feature type="domain" description="Microcin J25-processing protein McjB C-terminal" evidence="1">
    <location>
        <begin position="60"/>
        <end position="142"/>
    </location>
</feature>
<dbReference type="Proteomes" id="UP000595254">
    <property type="component" value="Chromosome"/>
</dbReference>
<dbReference type="KEGG" id="ppsr:I6J18_02155"/>
<dbReference type="Pfam" id="PF13471">
    <property type="entry name" value="Transglut_core3"/>
    <property type="match status" value="1"/>
</dbReference>
<protein>
    <submittedName>
        <fullName evidence="2">Lasso peptide biosynthesis B2 protein</fullName>
    </submittedName>
</protein>
<name>A0A974NMN5_PERPY</name>
<reference evidence="2 3" key="1">
    <citation type="submission" date="2021-01" db="EMBL/GenBank/DDBJ databases">
        <title>FDA dAtabase for Regulatory Grade micrObial Sequences (FDA-ARGOS): Supporting development and validation of Infectious Disease Dx tests.</title>
        <authorList>
            <person name="Nelson B."/>
            <person name="Plummer A."/>
            <person name="Tallon L."/>
            <person name="Sadzewicz L."/>
            <person name="Zhao X."/>
            <person name="Boylan J."/>
            <person name="Ott S."/>
            <person name="Bowen H."/>
            <person name="Vavikolanu K."/>
            <person name="Mehta A."/>
            <person name="Aluvathingal J."/>
            <person name="Nadendla S."/>
            <person name="Myers T."/>
            <person name="Yan Y."/>
            <person name="Sichtig H."/>
        </authorList>
    </citation>
    <scope>NUCLEOTIDE SEQUENCE [LARGE SCALE GENOMIC DNA]</scope>
    <source>
        <strain evidence="2 3">FDAARGOS_1161</strain>
    </source>
</reference>
<gene>
    <name evidence="2" type="ORF">I6J18_02155</name>
</gene>
<sequence length="162" mass="18608">MTIFHKIKTFYKLDMNLKRLMVEAYLTLAWARYRKSKVFAKIAPSLGEQMAETTYLENTQNRVILRNISSAIHLVSRFTFWESECLVKAMAGMKMLEKRGIESTLYLGTAKDQTGLVAHAWLRSGSFYISGSDGMERFTVVAKFAKRKNETIHEGENYGSYP</sequence>